<dbReference type="AlphaFoldDB" id="A0A1F6G3L3"/>
<dbReference type="GO" id="GO:0006351">
    <property type="term" value="P:DNA-templated transcription"/>
    <property type="evidence" value="ECO:0007669"/>
    <property type="project" value="TreeGrafter"/>
</dbReference>
<dbReference type="InterPro" id="IPR048846">
    <property type="entry name" value="PaaX-like_central"/>
</dbReference>
<organism evidence="3 4">
    <name type="scientific">Candidatus Kaiserbacteria bacterium RIFOXYD1_FULL_47_14</name>
    <dbReference type="NCBI Taxonomy" id="1798533"/>
    <lineage>
        <taxon>Bacteria</taxon>
        <taxon>Candidatus Kaiseribacteriota</taxon>
    </lineage>
</organism>
<reference evidence="3 4" key="1">
    <citation type="journal article" date="2016" name="Nat. Commun.">
        <title>Thousands of microbial genomes shed light on interconnected biogeochemical processes in an aquifer system.</title>
        <authorList>
            <person name="Anantharaman K."/>
            <person name="Brown C.T."/>
            <person name="Hug L.A."/>
            <person name="Sharon I."/>
            <person name="Castelle C.J."/>
            <person name="Probst A.J."/>
            <person name="Thomas B.C."/>
            <person name="Singh A."/>
            <person name="Wilkins M.J."/>
            <person name="Karaoz U."/>
            <person name="Brodie E.L."/>
            <person name="Williams K.H."/>
            <person name="Hubbard S.S."/>
            <person name="Banfield J.F."/>
        </authorList>
    </citation>
    <scope>NUCLEOTIDE SEQUENCE [LARGE SCALE GENOMIC DNA]</scope>
</reference>
<dbReference type="InterPro" id="IPR036390">
    <property type="entry name" value="WH_DNA-bd_sf"/>
</dbReference>
<dbReference type="Proteomes" id="UP000176867">
    <property type="component" value="Unassembled WGS sequence"/>
</dbReference>
<sequence length="213" mass="24541">MNGNQKQKENIDRRKIGEIIARMHGNKRIPLQTIILGTLSVTGVLAMALVAPNAVQLFDYLNPISRGNSIRFNQRITQALSRLERRGLIHITGEGRKRKIYITEQGEKLINDLYTGAYVIPMPVRWDGKWRLVMFDVPEKRKKIRDTLRFLLKSAGFILFQDSVWIQPYPCDELVTLLRSHLGSGKGEIRYLKASFADESDFAFRKHFNLVTI</sequence>
<dbReference type="SUPFAM" id="SSF46785">
    <property type="entry name" value="Winged helix' DNA-binding domain"/>
    <property type="match status" value="1"/>
</dbReference>
<dbReference type="PANTHER" id="PTHR30319:SF1">
    <property type="entry name" value="TRANSCRIPTIONAL REPRESSOR PAAX"/>
    <property type="match status" value="1"/>
</dbReference>
<dbReference type="PANTHER" id="PTHR30319">
    <property type="entry name" value="PHENYLACETIC ACID REGULATOR-RELATED TRANSCRIPTIONAL REPRESSOR"/>
    <property type="match status" value="1"/>
</dbReference>
<dbReference type="EMBL" id="MFMU01000021">
    <property type="protein sequence ID" value="OGG92715.1"/>
    <property type="molecule type" value="Genomic_DNA"/>
</dbReference>
<feature type="transmembrane region" description="Helical" evidence="1">
    <location>
        <begin position="29"/>
        <end position="51"/>
    </location>
</feature>
<accession>A0A1F6G3L3</accession>
<dbReference type="Gene3D" id="1.10.10.10">
    <property type="entry name" value="Winged helix-like DNA-binding domain superfamily/Winged helix DNA-binding domain"/>
    <property type="match status" value="1"/>
</dbReference>
<feature type="domain" description="Transcriptional repressor PaaX-like central Cas2-like" evidence="2">
    <location>
        <begin position="125"/>
        <end position="196"/>
    </location>
</feature>
<gene>
    <name evidence="3" type="ORF">A2609_01270</name>
</gene>
<evidence type="ECO:0000313" key="3">
    <source>
        <dbReference type="EMBL" id="OGG92715.1"/>
    </source>
</evidence>
<comment type="caution">
    <text evidence="3">The sequence shown here is derived from an EMBL/GenBank/DDBJ whole genome shotgun (WGS) entry which is preliminary data.</text>
</comment>
<dbReference type="STRING" id="1798533.A2609_01270"/>
<evidence type="ECO:0000313" key="4">
    <source>
        <dbReference type="Proteomes" id="UP000176867"/>
    </source>
</evidence>
<keyword evidence="1" id="KW-0472">Membrane</keyword>
<proteinExistence type="predicted"/>
<evidence type="ECO:0000256" key="1">
    <source>
        <dbReference type="SAM" id="Phobius"/>
    </source>
</evidence>
<name>A0A1F6G3L3_9BACT</name>
<keyword evidence="1" id="KW-0812">Transmembrane</keyword>
<dbReference type="InterPro" id="IPR036388">
    <property type="entry name" value="WH-like_DNA-bd_sf"/>
</dbReference>
<evidence type="ECO:0000259" key="2">
    <source>
        <dbReference type="Pfam" id="PF20803"/>
    </source>
</evidence>
<dbReference type="Gene3D" id="3.30.70.2650">
    <property type="match status" value="1"/>
</dbReference>
<protein>
    <recommendedName>
        <fullName evidence="2">Transcriptional repressor PaaX-like central Cas2-like domain-containing protein</fullName>
    </recommendedName>
</protein>
<dbReference type="Pfam" id="PF20803">
    <property type="entry name" value="PaaX_M"/>
    <property type="match status" value="1"/>
</dbReference>
<keyword evidence="1" id="KW-1133">Transmembrane helix</keyword>